<name>A0A372G869_9ACTN</name>
<accession>A0A372G869</accession>
<comment type="caution">
    <text evidence="2">The sequence shown here is derived from an EMBL/GenBank/DDBJ whole genome shotgun (WGS) entry which is preliminary data.</text>
</comment>
<dbReference type="AlphaFoldDB" id="A0A372G869"/>
<dbReference type="Proteomes" id="UP000262882">
    <property type="component" value="Unassembled WGS sequence"/>
</dbReference>
<organism evidence="2 3">
    <name type="scientific">Actinomadura spongiicola</name>
    <dbReference type="NCBI Taxonomy" id="2303421"/>
    <lineage>
        <taxon>Bacteria</taxon>
        <taxon>Bacillati</taxon>
        <taxon>Actinomycetota</taxon>
        <taxon>Actinomycetes</taxon>
        <taxon>Streptosporangiales</taxon>
        <taxon>Thermomonosporaceae</taxon>
        <taxon>Actinomadura</taxon>
    </lineage>
</organism>
<keyword evidence="3" id="KW-1185">Reference proteome</keyword>
<evidence type="ECO:0000259" key="1">
    <source>
        <dbReference type="Pfam" id="PF21806"/>
    </source>
</evidence>
<proteinExistence type="predicted"/>
<sequence>MTVYDLLRQVQRSALHLEMRDTYDASAPAFHDWLAGGPGDLDWTEWNSIVSSAVERGAEFRRARIVSEPVTDYIAWEHMLTEHNIKAGEDVRWLPRRRAFDLMLPGADFWLLDHKLVAFNFCSGDGTDTEEEEFTSDPDTVARCLLAFERVWERAIPHAEYKPPRRSAER</sequence>
<feature type="domain" description="DUF6879" evidence="1">
    <location>
        <begin position="3"/>
        <end position="162"/>
    </location>
</feature>
<dbReference type="Pfam" id="PF21806">
    <property type="entry name" value="DUF6879"/>
    <property type="match status" value="1"/>
</dbReference>
<reference evidence="2 3" key="1">
    <citation type="submission" date="2018-08" db="EMBL/GenBank/DDBJ databases">
        <title>Actinomadura spongicola sp. nov., isolated from marine sponge Leucetta chagosensis.</title>
        <authorList>
            <person name="Li L."/>
            <person name="Lin H.W."/>
        </authorList>
    </citation>
    <scope>NUCLEOTIDE SEQUENCE [LARGE SCALE GENOMIC DNA]</scope>
    <source>
        <strain evidence="2 3">LHW52907</strain>
    </source>
</reference>
<dbReference type="OrthoDB" id="4562627at2"/>
<evidence type="ECO:0000313" key="2">
    <source>
        <dbReference type="EMBL" id="RFS81578.1"/>
    </source>
</evidence>
<dbReference type="EMBL" id="QVNQ01000013">
    <property type="protein sequence ID" value="RFS81578.1"/>
    <property type="molecule type" value="Genomic_DNA"/>
</dbReference>
<evidence type="ECO:0000313" key="3">
    <source>
        <dbReference type="Proteomes" id="UP000262882"/>
    </source>
</evidence>
<protein>
    <recommendedName>
        <fullName evidence="1">DUF6879 domain-containing protein</fullName>
    </recommendedName>
</protein>
<gene>
    <name evidence="2" type="ORF">D0T12_31425</name>
</gene>
<dbReference type="InterPro" id="IPR049244">
    <property type="entry name" value="DUF6879"/>
</dbReference>